<comment type="caution">
    <text evidence="2">The sequence shown here is derived from an EMBL/GenBank/DDBJ whole genome shotgun (WGS) entry which is preliminary data.</text>
</comment>
<keyword evidence="1" id="KW-0732">Signal</keyword>
<reference evidence="2 3" key="2">
    <citation type="journal article" date="2019" name="G3 (Bethesda)">
        <title>Hybrid Assembly of the Genome of the Entomopathogenic Nematode Steinernema carpocapsae Identifies the X-Chromosome.</title>
        <authorList>
            <person name="Serra L."/>
            <person name="Macchietto M."/>
            <person name="Macias-Munoz A."/>
            <person name="McGill C.J."/>
            <person name="Rodriguez I.M."/>
            <person name="Rodriguez B."/>
            <person name="Murad R."/>
            <person name="Mortazavi A."/>
        </authorList>
    </citation>
    <scope>NUCLEOTIDE SEQUENCE [LARGE SCALE GENOMIC DNA]</scope>
    <source>
        <strain evidence="2 3">ALL</strain>
    </source>
</reference>
<sequence length="149" mass="16839">MTFRVLLAFACVLVLPSLCQGIVCYENDDSGNVHKVNGSNFRYCGLIPATSTRPGKLFALGEENDYFPTYEKTFGITDPFYRVVTVCMLEEFQFGRQYPKMHTEFIFRCVCNFDLCNAESTFSEYLNAIKATSAQNGSKAAEMSQDRLI</sequence>
<feature type="signal peptide" evidence="1">
    <location>
        <begin position="1"/>
        <end position="21"/>
    </location>
</feature>
<dbReference type="Proteomes" id="UP000298663">
    <property type="component" value="Unassembled WGS sequence"/>
</dbReference>
<accession>A0A4U8ULN5</accession>
<dbReference type="OrthoDB" id="5840767at2759"/>
<reference evidence="2 3" key="1">
    <citation type="journal article" date="2015" name="Genome Biol.">
        <title>Comparative genomics of Steinernema reveals deeply conserved gene regulatory networks.</title>
        <authorList>
            <person name="Dillman A.R."/>
            <person name="Macchietto M."/>
            <person name="Porter C.F."/>
            <person name="Rogers A."/>
            <person name="Williams B."/>
            <person name="Antoshechkin I."/>
            <person name="Lee M.M."/>
            <person name="Goodwin Z."/>
            <person name="Lu X."/>
            <person name="Lewis E.E."/>
            <person name="Goodrich-Blair H."/>
            <person name="Stock S.P."/>
            <person name="Adams B.J."/>
            <person name="Sternberg P.W."/>
            <person name="Mortazavi A."/>
        </authorList>
    </citation>
    <scope>NUCLEOTIDE SEQUENCE [LARGE SCALE GENOMIC DNA]</scope>
    <source>
        <strain evidence="2 3">ALL</strain>
    </source>
</reference>
<feature type="chain" id="PRO_5020473472" description="ZP domain-containing protein" evidence="1">
    <location>
        <begin position="22"/>
        <end position="149"/>
    </location>
</feature>
<evidence type="ECO:0000256" key="1">
    <source>
        <dbReference type="SAM" id="SignalP"/>
    </source>
</evidence>
<evidence type="ECO:0008006" key="4">
    <source>
        <dbReference type="Google" id="ProtNLM"/>
    </source>
</evidence>
<dbReference type="EMBL" id="AZBU02000001">
    <property type="protein sequence ID" value="TMS33970.1"/>
    <property type="molecule type" value="Genomic_DNA"/>
</dbReference>
<evidence type="ECO:0000313" key="3">
    <source>
        <dbReference type="Proteomes" id="UP000298663"/>
    </source>
</evidence>
<dbReference type="AlphaFoldDB" id="A0A4U8ULN5"/>
<organism evidence="2 3">
    <name type="scientific">Steinernema carpocapsae</name>
    <name type="common">Entomopathogenic nematode</name>
    <dbReference type="NCBI Taxonomy" id="34508"/>
    <lineage>
        <taxon>Eukaryota</taxon>
        <taxon>Metazoa</taxon>
        <taxon>Ecdysozoa</taxon>
        <taxon>Nematoda</taxon>
        <taxon>Chromadorea</taxon>
        <taxon>Rhabditida</taxon>
        <taxon>Tylenchina</taxon>
        <taxon>Panagrolaimomorpha</taxon>
        <taxon>Strongyloidoidea</taxon>
        <taxon>Steinernematidae</taxon>
        <taxon>Steinernema</taxon>
    </lineage>
</organism>
<dbReference type="InterPro" id="IPR035291">
    <property type="entry name" value="DUF5354"/>
</dbReference>
<evidence type="ECO:0000313" key="2">
    <source>
        <dbReference type="EMBL" id="TMS33970.1"/>
    </source>
</evidence>
<proteinExistence type="predicted"/>
<keyword evidence="3" id="KW-1185">Reference proteome</keyword>
<gene>
    <name evidence="2" type="ORF">L596_001644</name>
</gene>
<name>A0A4U8ULN5_STECR</name>
<protein>
    <recommendedName>
        <fullName evidence="4">ZP domain-containing protein</fullName>
    </recommendedName>
</protein>
<dbReference type="Pfam" id="PF17305">
    <property type="entry name" value="DUF5354"/>
    <property type="match status" value="1"/>
</dbReference>